<evidence type="ECO:0000313" key="1">
    <source>
        <dbReference type="EMBL" id="PRD14545.1"/>
    </source>
</evidence>
<evidence type="ECO:0000313" key="2">
    <source>
        <dbReference type="Proteomes" id="UP000239181"/>
    </source>
</evidence>
<dbReference type="AlphaFoldDB" id="A0A2S9I9T5"/>
<keyword evidence="2" id="KW-1185">Reference proteome</keyword>
<name>A0A2S9I9T5_9GAMM</name>
<proteinExistence type="predicted"/>
<comment type="caution">
    <text evidence="1">The sequence shown here is derived from an EMBL/GenBank/DDBJ whole genome shotgun (WGS) entry which is preliminary data.</text>
</comment>
<accession>A0A2S9I9T5</accession>
<sequence length="60" mass="6657">MKRICYFSGTQTDLAPPEAVVVMVVAVRNSRVIFITHRIAYHRAAGTFFSIDKNGNSGNK</sequence>
<organism evidence="1 2">
    <name type="scientific">Pantoea coffeiphila</name>
    <dbReference type="NCBI Taxonomy" id="1465635"/>
    <lineage>
        <taxon>Bacteria</taxon>
        <taxon>Pseudomonadati</taxon>
        <taxon>Pseudomonadota</taxon>
        <taxon>Gammaproteobacteria</taxon>
        <taxon>Enterobacterales</taxon>
        <taxon>Erwiniaceae</taxon>
        <taxon>Pantoea</taxon>
    </lineage>
</organism>
<dbReference type="EMBL" id="PDET01000010">
    <property type="protein sequence ID" value="PRD14545.1"/>
    <property type="molecule type" value="Genomic_DNA"/>
</dbReference>
<dbReference type="Proteomes" id="UP000239181">
    <property type="component" value="Unassembled WGS sequence"/>
</dbReference>
<protein>
    <submittedName>
        <fullName evidence="1">Uncharacterized protein</fullName>
    </submittedName>
</protein>
<gene>
    <name evidence="1" type="ORF">CQW29_15365</name>
</gene>
<reference evidence="1 2" key="1">
    <citation type="submission" date="2017-10" db="EMBL/GenBank/DDBJ databases">
        <title>Draft genome of two endophytic bacteria isolated from 'guarana' Paullinia cupana (Mart.) Ducke.</title>
        <authorList>
            <person name="Siqueira K.A."/>
            <person name="Liotti R.G."/>
            <person name="Mendes T.A."/>
            <person name="Soares M.A."/>
        </authorList>
    </citation>
    <scope>NUCLEOTIDE SEQUENCE [LARGE SCALE GENOMIC DNA]</scope>
    <source>
        <strain evidence="1 2">342</strain>
    </source>
</reference>